<feature type="region of interest" description="Disordered" evidence="6">
    <location>
        <begin position="1"/>
        <end position="29"/>
    </location>
</feature>
<dbReference type="EMBL" id="CAUYUJ010015661">
    <property type="protein sequence ID" value="CAK0856749.1"/>
    <property type="molecule type" value="Genomic_DNA"/>
</dbReference>
<dbReference type="PANTHER" id="PTHR10037">
    <property type="entry name" value="VOLTAGE-GATED CATION CHANNEL CALCIUM AND SODIUM"/>
    <property type="match status" value="1"/>
</dbReference>
<reference evidence="9" key="1">
    <citation type="submission" date="2023-10" db="EMBL/GenBank/DDBJ databases">
        <authorList>
            <person name="Chen Y."/>
            <person name="Shah S."/>
            <person name="Dougan E. K."/>
            <person name="Thang M."/>
            <person name="Chan C."/>
        </authorList>
    </citation>
    <scope>NUCLEOTIDE SEQUENCE [LARGE SCALE GENOMIC DNA]</scope>
</reference>
<dbReference type="Proteomes" id="UP001189429">
    <property type="component" value="Unassembled WGS sequence"/>
</dbReference>
<dbReference type="SUPFAM" id="SSF81324">
    <property type="entry name" value="Voltage-gated potassium channels"/>
    <property type="match status" value="1"/>
</dbReference>
<comment type="caution">
    <text evidence="9">The sequence shown here is derived from an EMBL/GenBank/DDBJ whole genome shotgun (WGS) entry which is preliminary data.</text>
</comment>
<keyword evidence="2 7" id="KW-0812">Transmembrane</keyword>
<accession>A0ABN9UBG8</accession>
<dbReference type="Gene3D" id="1.20.120.350">
    <property type="entry name" value="Voltage-gated potassium channels. Chain C"/>
    <property type="match status" value="1"/>
</dbReference>
<protein>
    <recommendedName>
        <fullName evidence="8">Ion transport domain-containing protein</fullName>
    </recommendedName>
</protein>
<feature type="transmembrane region" description="Helical" evidence="7">
    <location>
        <begin position="205"/>
        <end position="226"/>
    </location>
</feature>
<evidence type="ECO:0000256" key="7">
    <source>
        <dbReference type="SAM" id="Phobius"/>
    </source>
</evidence>
<evidence type="ECO:0000256" key="5">
    <source>
        <dbReference type="SAM" id="Coils"/>
    </source>
</evidence>
<name>A0ABN9UBG8_9DINO</name>
<evidence type="ECO:0000256" key="2">
    <source>
        <dbReference type="ARBA" id="ARBA00022692"/>
    </source>
</evidence>
<dbReference type="PANTHER" id="PTHR10037:SF62">
    <property type="entry name" value="SODIUM CHANNEL PROTEIN 60E"/>
    <property type="match status" value="1"/>
</dbReference>
<proteinExistence type="predicted"/>
<feature type="transmembrane region" description="Helical" evidence="7">
    <location>
        <begin position="246"/>
        <end position="265"/>
    </location>
</feature>
<feature type="domain" description="Ion transport" evidence="8">
    <location>
        <begin position="204"/>
        <end position="469"/>
    </location>
</feature>
<feature type="transmembrane region" description="Helical" evidence="7">
    <location>
        <begin position="434"/>
        <end position="460"/>
    </location>
</feature>
<gene>
    <name evidence="9" type="ORF">PCOR1329_LOCUS47039</name>
</gene>
<evidence type="ECO:0000256" key="1">
    <source>
        <dbReference type="ARBA" id="ARBA00004141"/>
    </source>
</evidence>
<feature type="transmembrane region" description="Helical" evidence="7">
    <location>
        <begin position="340"/>
        <end position="366"/>
    </location>
</feature>
<feature type="coiled-coil region" evidence="5">
    <location>
        <begin position="37"/>
        <end position="67"/>
    </location>
</feature>
<sequence>MNHSLQKPQPMEGAPVLPGGSLAGAAAGDDASLAGTRGELLRRLSDHEELLQRLAAQQLVLERVDRKVERILQEFGRRGLSPAPQHQCCVADRTLWAEADAALGVLRTEPATQPKLDQASVTPPGLQARSPREGLQDPAEPVMHPQVDQPSVPPPAREDWGHKERLQELPRRSSWSAASTELSAQTLNKLPSDRGLLGRATGSQAFDGLCAFVILLNAVALGLEVNFEMVDALDEPGSDSEWNPPVWLRVLQLSFIAFYMLELSLRFAANRSQFFRGVDRHWNMMDSLLVVTAVYEEVSKSASVETGANDLSFLRLLRLLKMLKMFRVFRLLRFFRDIRTMLATLMGSFMALFWACIMLAVIQYALALVFLQGLSTYVRETPLDEMGPKTINNIATQWNSITEAMLTLYKATCGGKDWADLSDPIREASSSNFYVYYILFLLYIAFFIVSVMNVLTGMFVDSASKIRDKDNEDMIDLVIEDSRSTIGRFKEFVLDKMADRGAPDGQGFSWDVIQRFRNSVPVKELLRSLQLELPEARNIFKVLQMETGDYLEDTVDVDEFIHLCEAKLKDSNIVLATVAYECKQLNMKVHRLACAAQAGARARGAAPKPR</sequence>
<evidence type="ECO:0000256" key="4">
    <source>
        <dbReference type="ARBA" id="ARBA00023136"/>
    </source>
</evidence>
<feature type="region of interest" description="Disordered" evidence="6">
    <location>
        <begin position="109"/>
        <end position="159"/>
    </location>
</feature>
<evidence type="ECO:0000313" key="10">
    <source>
        <dbReference type="Proteomes" id="UP001189429"/>
    </source>
</evidence>
<keyword evidence="5" id="KW-0175">Coiled coil</keyword>
<evidence type="ECO:0000256" key="3">
    <source>
        <dbReference type="ARBA" id="ARBA00022989"/>
    </source>
</evidence>
<comment type="subcellular location">
    <subcellularLocation>
        <location evidence="1">Membrane</location>
        <topology evidence="1">Multi-pass membrane protein</topology>
    </subcellularLocation>
</comment>
<keyword evidence="3 7" id="KW-1133">Transmembrane helix</keyword>
<keyword evidence="4 7" id="KW-0472">Membrane</keyword>
<evidence type="ECO:0000259" key="8">
    <source>
        <dbReference type="Pfam" id="PF00520"/>
    </source>
</evidence>
<feature type="compositionally biased region" description="Low complexity" evidence="6">
    <location>
        <begin position="13"/>
        <end position="29"/>
    </location>
</feature>
<dbReference type="InterPro" id="IPR005821">
    <property type="entry name" value="Ion_trans_dom"/>
</dbReference>
<evidence type="ECO:0000313" key="9">
    <source>
        <dbReference type="EMBL" id="CAK0856749.1"/>
    </source>
</evidence>
<keyword evidence="10" id="KW-1185">Reference proteome</keyword>
<evidence type="ECO:0000256" key="6">
    <source>
        <dbReference type="SAM" id="MobiDB-lite"/>
    </source>
</evidence>
<dbReference type="Gene3D" id="1.10.287.70">
    <property type="match status" value="1"/>
</dbReference>
<dbReference type="InterPro" id="IPR043203">
    <property type="entry name" value="VGCC_Ca_Na"/>
</dbReference>
<organism evidence="9 10">
    <name type="scientific">Prorocentrum cordatum</name>
    <dbReference type="NCBI Taxonomy" id="2364126"/>
    <lineage>
        <taxon>Eukaryota</taxon>
        <taxon>Sar</taxon>
        <taxon>Alveolata</taxon>
        <taxon>Dinophyceae</taxon>
        <taxon>Prorocentrales</taxon>
        <taxon>Prorocentraceae</taxon>
        <taxon>Prorocentrum</taxon>
    </lineage>
</organism>
<dbReference type="InterPro" id="IPR027359">
    <property type="entry name" value="Volt_channel_dom_sf"/>
</dbReference>
<dbReference type="Pfam" id="PF00520">
    <property type="entry name" value="Ion_trans"/>
    <property type="match status" value="1"/>
</dbReference>